<dbReference type="KEGG" id="mgik:GO620_001680"/>
<dbReference type="Gene3D" id="1.10.287.130">
    <property type="match status" value="1"/>
</dbReference>
<dbReference type="InterPro" id="IPR003661">
    <property type="entry name" value="HisK_dim/P_dom"/>
</dbReference>
<dbReference type="EMBL" id="CP066775">
    <property type="protein sequence ID" value="QQL50188.1"/>
    <property type="molecule type" value="Genomic_DNA"/>
</dbReference>
<dbReference type="InterPro" id="IPR000700">
    <property type="entry name" value="PAS-assoc_C"/>
</dbReference>
<dbReference type="AlphaFoldDB" id="A0A6I4HYY6"/>
<dbReference type="SUPFAM" id="SSF55785">
    <property type="entry name" value="PYP-like sensor domain (PAS domain)"/>
    <property type="match status" value="1"/>
</dbReference>
<accession>A0A6I4HYY6</accession>
<evidence type="ECO:0000313" key="5">
    <source>
        <dbReference type="Proteomes" id="UP000429232"/>
    </source>
</evidence>
<evidence type="ECO:0000256" key="2">
    <source>
        <dbReference type="ARBA" id="ARBA00012438"/>
    </source>
</evidence>
<sequence length="195" mass="21669">MTLPDNFLHIAEFLKSSNTFYTIAIGMDSTYGYVSKSYDVNFSTTSNTLAGQHFSVTLHPDDIAICEKGGAACFNDPDKLISVTLRKHDGRGGYIVTQWDMQAMFDKDGSPLGIFCLGYNITDFVESQDNLKDANLKLDEIHYIQSHEVRKPLANIMGLTEMLLSTNEPQDTATILPKLAQATKELDAIVHRLSN</sequence>
<dbReference type="InterPro" id="IPR035965">
    <property type="entry name" value="PAS-like_dom_sf"/>
</dbReference>
<evidence type="ECO:0000256" key="1">
    <source>
        <dbReference type="ARBA" id="ARBA00000085"/>
    </source>
</evidence>
<evidence type="ECO:0000313" key="4">
    <source>
        <dbReference type="EMBL" id="QQL50188.1"/>
    </source>
</evidence>
<dbReference type="CDD" id="cd00082">
    <property type="entry name" value="HisKA"/>
    <property type="match status" value="1"/>
</dbReference>
<dbReference type="SUPFAM" id="SSF47384">
    <property type="entry name" value="Homodimeric domain of signal transducing histidine kinase"/>
    <property type="match status" value="1"/>
</dbReference>
<dbReference type="GO" id="GO:0000155">
    <property type="term" value="F:phosphorelay sensor kinase activity"/>
    <property type="evidence" value="ECO:0007669"/>
    <property type="project" value="InterPro"/>
</dbReference>
<reference evidence="4 5" key="1">
    <citation type="submission" date="2020-12" db="EMBL/GenBank/DDBJ databases">
        <title>HMF7856_wgs.fasta genome submission.</title>
        <authorList>
            <person name="Kang H."/>
            <person name="Kim H."/>
            <person name="Joh K."/>
        </authorList>
    </citation>
    <scope>NUCLEOTIDE SEQUENCE [LARGE SCALE GENOMIC DNA]</scope>
    <source>
        <strain evidence="4 5">HMF7856</strain>
    </source>
</reference>
<proteinExistence type="predicted"/>
<dbReference type="Gene3D" id="3.30.450.20">
    <property type="entry name" value="PAS domain"/>
    <property type="match status" value="1"/>
</dbReference>
<dbReference type="InterPro" id="IPR036097">
    <property type="entry name" value="HisK_dim/P_sf"/>
</dbReference>
<feature type="domain" description="PAC" evidence="3">
    <location>
        <begin position="79"/>
        <end position="133"/>
    </location>
</feature>
<dbReference type="Proteomes" id="UP000429232">
    <property type="component" value="Chromosome"/>
</dbReference>
<protein>
    <recommendedName>
        <fullName evidence="2">histidine kinase</fullName>
        <ecNumber evidence="2">2.7.13.3</ecNumber>
    </recommendedName>
</protein>
<keyword evidence="5" id="KW-1185">Reference proteome</keyword>
<evidence type="ECO:0000259" key="3">
    <source>
        <dbReference type="PROSITE" id="PS50113"/>
    </source>
</evidence>
<organism evidence="4 5">
    <name type="scientific">Mucilaginibacter ginkgonis</name>
    <dbReference type="NCBI Taxonomy" id="2682091"/>
    <lineage>
        <taxon>Bacteria</taxon>
        <taxon>Pseudomonadati</taxon>
        <taxon>Bacteroidota</taxon>
        <taxon>Sphingobacteriia</taxon>
        <taxon>Sphingobacteriales</taxon>
        <taxon>Sphingobacteriaceae</taxon>
        <taxon>Mucilaginibacter</taxon>
    </lineage>
</organism>
<dbReference type="Pfam" id="PF00512">
    <property type="entry name" value="HisKA"/>
    <property type="match status" value="1"/>
</dbReference>
<comment type="catalytic activity">
    <reaction evidence="1">
        <text>ATP + protein L-histidine = ADP + protein N-phospho-L-histidine.</text>
        <dbReference type="EC" id="2.7.13.3"/>
    </reaction>
</comment>
<name>A0A6I4HYY6_9SPHI</name>
<dbReference type="EC" id="2.7.13.3" evidence="2"/>
<dbReference type="RefSeq" id="WP_157522844.1">
    <property type="nucleotide sequence ID" value="NZ_CP066775.1"/>
</dbReference>
<dbReference type="PROSITE" id="PS50113">
    <property type="entry name" value="PAC"/>
    <property type="match status" value="1"/>
</dbReference>
<gene>
    <name evidence="4" type="ORF">GO620_001680</name>
</gene>